<dbReference type="FunCoup" id="D1CAK7">
    <property type="interactions" value="60"/>
</dbReference>
<dbReference type="eggNOG" id="COG4464">
    <property type="taxonomic scope" value="Bacteria"/>
</dbReference>
<dbReference type="Gene3D" id="3.20.20.140">
    <property type="entry name" value="Metal-dependent hydrolases"/>
    <property type="match status" value="1"/>
</dbReference>
<dbReference type="Proteomes" id="UP000002027">
    <property type="component" value="Chromosome 2"/>
</dbReference>
<dbReference type="PIRSF" id="PIRSF016557">
    <property type="entry name" value="Caps_synth_CpsB"/>
    <property type="match status" value="1"/>
</dbReference>
<protein>
    <recommendedName>
        <fullName evidence="2">protein-tyrosine-phosphatase</fullName>
        <ecNumber evidence="2">3.1.3.48</ecNumber>
    </recommendedName>
</protein>
<accession>D1CAK7</accession>
<evidence type="ECO:0000256" key="3">
    <source>
        <dbReference type="ARBA" id="ARBA00022801"/>
    </source>
</evidence>
<evidence type="ECO:0000256" key="1">
    <source>
        <dbReference type="ARBA" id="ARBA00005750"/>
    </source>
</evidence>
<proteinExistence type="inferred from homology"/>
<name>D1CAK7_SPHTD</name>
<dbReference type="HOGENOM" id="CLU_085966_1_0_0"/>
<reference evidence="6" key="1">
    <citation type="submission" date="2009-11" db="EMBL/GenBank/DDBJ databases">
        <title>The complete chromosome 2 of Sphaerobacter thermophilus DSM 20745.</title>
        <authorList>
            <person name="Lucas S."/>
            <person name="Copeland A."/>
            <person name="Lapidus A."/>
            <person name="Glavina del Rio T."/>
            <person name="Dalin E."/>
            <person name="Tice H."/>
            <person name="Bruce D."/>
            <person name="Goodwin L."/>
            <person name="Pitluck S."/>
            <person name="Kyrpides N."/>
            <person name="Mavromatis K."/>
            <person name="Ivanova N."/>
            <person name="Mikhailova N."/>
            <person name="LaButti K.M."/>
            <person name="Clum A."/>
            <person name="Sun H.I."/>
            <person name="Brettin T."/>
            <person name="Detter J.C."/>
            <person name="Han C."/>
            <person name="Larimer F."/>
            <person name="Land M."/>
            <person name="Hauser L."/>
            <person name="Markowitz V."/>
            <person name="Cheng J.F."/>
            <person name="Hugenholtz P."/>
            <person name="Woyke T."/>
            <person name="Wu D."/>
            <person name="Steenblock K."/>
            <person name="Schneider S."/>
            <person name="Pukall R."/>
            <person name="Goeker M."/>
            <person name="Klenk H.P."/>
            <person name="Eisen J.A."/>
        </authorList>
    </citation>
    <scope>NUCLEOTIDE SEQUENCE [LARGE SCALE GENOMIC DNA]</scope>
    <source>
        <strain evidence="6">ATCC 49802 / DSM 20745 / S 6022</strain>
    </source>
</reference>
<dbReference type="InterPro" id="IPR016667">
    <property type="entry name" value="Caps_polysacc_synth_CpsB/CapC"/>
</dbReference>
<dbReference type="PANTHER" id="PTHR39181:SF1">
    <property type="entry name" value="TYROSINE-PROTEIN PHOSPHATASE YWQE"/>
    <property type="match status" value="1"/>
</dbReference>
<evidence type="ECO:0000256" key="4">
    <source>
        <dbReference type="ARBA" id="ARBA00051722"/>
    </source>
</evidence>
<reference evidence="5 6" key="2">
    <citation type="journal article" date="2010" name="Stand. Genomic Sci.">
        <title>Complete genome sequence of Desulfohalobium retbaense type strain (HR(100)).</title>
        <authorList>
            <person name="Spring S."/>
            <person name="Nolan M."/>
            <person name="Lapidus A."/>
            <person name="Glavina Del Rio T."/>
            <person name="Copeland A."/>
            <person name="Tice H."/>
            <person name="Cheng J.F."/>
            <person name="Lucas S."/>
            <person name="Land M."/>
            <person name="Chen F."/>
            <person name="Bruce D."/>
            <person name="Goodwin L."/>
            <person name="Pitluck S."/>
            <person name="Ivanova N."/>
            <person name="Mavromatis K."/>
            <person name="Mikhailova N."/>
            <person name="Pati A."/>
            <person name="Chen A."/>
            <person name="Palaniappan K."/>
            <person name="Hauser L."/>
            <person name="Chang Y.J."/>
            <person name="Jeffries C.D."/>
            <person name="Munk C."/>
            <person name="Kiss H."/>
            <person name="Chain P."/>
            <person name="Han C."/>
            <person name="Brettin T."/>
            <person name="Detter J.C."/>
            <person name="Schuler E."/>
            <person name="Goker M."/>
            <person name="Rohde M."/>
            <person name="Bristow J."/>
            <person name="Eisen J.A."/>
            <person name="Markowitz V."/>
            <person name="Hugenholtz P."/>
            <person name="Kyrpides N.C."/>
            <person name="Klenk H.P."/>
        </authorList>
    </citation>
    <scope>NUCLEOTIDE SEQUENCE [LARGE SCALE GENOMIC DNA]</scope>
    <source>
        <strain evidence="6">ATCC 49802 / DSM 20745 / S 6022</strain>
    </source>
</reference>
<dbReference type="EC" id="3.1.3.48" evidence="2"/>
<evidence type="ECO:0000313" key="6">
    <source>
        <dbReference type="Proteomes" id="UP000002027"/>
    </source>
</evidence>
<dbReference type="InParanoid" id="D1CAK7"/>
<dbReference type="GO" id="GO:0004725">
    <property type="term" value="F:protein tyrosine phosphatase activity"/>
    <property type="evidence" value="ECO:0007669"/>
    <property type="project" value="UniProtKB-EC"/>
</dbReference>
<keyword evidence="3 5" id="KW-0378">Hydrolase</keyword>
<gene>
    <name evidence="5" type="ordered locus">Sthe_3451</name>
</gene>
<dbReference type="STRING" id="479434.Sthe_3451"/>
<dbReference type="AlphaFoldDB" id="D1CAK7"/>
<comment type="similarity">
    <text evidence="1">Belongs to the metallo-dependent hydrolases superfamily. CpsB/CapC family.</text>
</comment>
<dbReference type="EMBL" id="CP001824">
    <property type="protein sequence ID" value="ACZ40850.1"/>
    <property type="molecule type" value="Genomic_DNA"/>
</dbReference>
<evidence type="ECO:0000313" key="5">
    <source>
        <dbReference type="EMBL" id="ACZ40850.1"/>
    </source>
</evidence>
<dbReference type="GO" id="GO:0030145">
    <property type="term" value="F:manganese ion binding"/>
    <property type="evidence" value="ECO:0007669"/>
    <property type="project" value="InterPro"/>
</dbReference>
<dbReference type="SUPFAM" id="SSF89550">
    <property type="entry name" value="PHP domain-like"/>
    <property type="match status" value="1"/>
</dbReference>
<dbReference type="InterPro" id="IPR016195">
    <property type="entry name" value="Pol/histidinol_Pase-like"/>
</dbReference>
<dbReference type="PANTHER" id="PTHR39181">
    <property type="entry name" value="TYROSINE-PROTEIN PHOSPHATASE YWQE"/>
    <property type="match status" value="1"/>
</dbReference>
<sequence>MGVHVTTSEEPTAHARLVDLHSHVLPGVDDGARDVDEALRMLRVAEEDGIATIAATPHADSVTPQQILDGVAELNRLAADAGLRIRVVPGSEVRIAADLPARAADGRLVTLADTPYLLLELSLWGDWPPFLLEAIYSCQVVGLWPILAHAERYPAVQRDPGRVLPLVERGVLVQVNADSLFGRNGRKAQWAAEELIRSRAAHLIASDAHRSDSRPPRVRAALERAAAVAGEEYATWMAQAAVDVLRGAPVTPPQPEPPRRRRRFRWLFR</sequence>
<evidence type="ECO:0000256" key="2">
    <source>
        <dbReference type="ARBA" id="ARBA00013064"/>
    </source>
</evidence>
<dbReference type="KEGG" id="sti:Sthe_3451"/>
<comment type="catalytic activity">
    <reaction evidence="4">
        <text>O-phospho-L-tyrosyl-[protein] + H2O = L-tyrosyl-[protein] + phosphate</text>
        <dbReference type="Rhea" id="RHEA:10684"/>
        <dbReference type="Rhea" id="RHEA-COMP:10136"/>
        <dbReference type="Rhea" id="RHEA-COMP:20101"/>
        <dbReference type="ChEBI" id="CHEBI:15377"/>
        <dbReference type="ChEBI" id="CHEBI:43474"/>
        <dbReference type="ChEBI" id="CHEBI:46858"/>
        <dbReference type="ChEBI" id="CHEBI:61978"/>
        <dbReference type="EC" id="3.1.3.48"/>
    </reaction>
</comment>
<keyword evidence="6" id="KW-1185">Reference proteome</keyword>
<dbReference type="Pfam" id="PF19567">
    <property type="entry name" value="CpsB_CapC"/>
    <property type="match status" value="1"/>
</dbReference>
<organism evidence="5 6">
    <name type="scientific">Sphaerobacter thermophilus (strain ATCC 49802 / DSM 20745 / KCCM 41009 / NCIMB 13125 / S 6022)</name>
    <dbReference type="NCBI Taxonomy" id="479434"/>
    <lineage>
        <taxon>Bacteria</taxon>
        <taxon>Pseudomonadati</taxon>
        <taxon>Thermomicrobiota</taxon>
        <taxon>Thermomicrobia</taxon>
        <taxon>Sphaerobacterales</taxon>
        <taxon>Sphaerobacterineae</taxon>
        <taxon>Sphaerobacteraceae</taxon>
        <taxon>Sphaerobacter</taxon>
    </lineage>
</organism>